<dbReference type="Gene3D" id="3.40.50.300">
    <property type="entry name" value="P-loop containing nucleotide triphosphate hydrolases"/>
    <property type="match status" value="1"/>
</dbReference>
<accession>A0A1B1KGL4</accession>
<organism evidence="2 3">
    <name type="scientific">Rhodococcus opacus</name>
    <name type="common">Nocardia opaca</name>
    <dbReference type="NCBI Taxonomy" id="37919"/>
    <lineage>
        <taxon>Bacteria</taxon>
        <taxon>Bacillati</taxon>
        <taxon>Actinomycetota</taxon>
        <taxon>Actinomycetes</taxon>
        <taxon>Mycobacteriales</taxon>
        <taxon>Nocardiaceae</taxon>
        <taxon>Rhodococcus</taxon>
    </lineage>
</organism>
<feature type="domain" description="AAA+ ATPase" evidence="1">
    <location>
        <begin position="199"/>
        <end position="447"/>
    </location>
</feature>
<dbReference type="PANTHER" id="PTHR43581:SF2">
    <property type="entry name" value="EXCINUCLEASE ATPASE SUBUNIT"/>
    <property type="match status" value="1"/>
</dbReference>
<dbReference type="InterPro" id="IPR003959">
    <property type="entry name" value="ATPase_AAA_core"/>
</dbReference>
<dbReference type="Proteomes" id="UP000186108">
    <property type="component" value="Plasmid pR1CP1"/>
</dbReference>
<dbReference type="GO" id="GO:0016887">
    <property type="term" value="F:ATP hydrolysis activity"/>
    <property type="evidence" value="ECO:0007669"/>
    <property type="project" value="InterPro"/>
</dbReference>
<dbReference type="EMBL" id="CP009112">
    <property type="protein sequence ID" value="ANS31762.1"/>
    <property type="molecule type" value="Genomic_DNA"/>
</dbReference>
<keyword evidence="2" id="KW-0614">Plasmid</keyword>
<protein>
    <recommendedName>
        <fullName evidence="1">AAA+ ATPase domain-containing protein</fullName>
    </recommendedName>
</protein>
<geneLocation type="plasmid" evidence="3">
    <name>pr1cp1</name>
</geneLocation>
<evidence type="ECO:0000313" key="3">
    <source>
        <dbReference type="Proteomes" id="UP000186108"/>
    </source>
</evidence>
<dbReference type="InterPro" id="IPR003593">
    <property type="entry name" value="AAA+_ATPase"/>
</dbReference>
<dbReference type="RefSeq" id="WP_065493377.1">
    <property type="nucleotide sequence ID" value="NZ_CP009112.1"/>
</dbReference>
<dbReference type="AlphaFoldDB" id="A0A1B1KGL4"/>
<name>A0A1B1KGL4_RHOOP</name>
<dbReference type="SMART" id="SM00382">
    <property type="entry name" value="AAA"/>
    <property type="match status" value="1"/>
</dbReference>
<evidence type="ECO:0000313" key="2">
    <source>
        <dbReference type="EMBL" id="ANS31762.1"/>
    </source>
</evidence>
<dbReference type="SUPFAM" id="SSF52540">
    <property type="entry name" value="P-loop containing nucleoside triphosphate hydrolases"/>
    <property type="match status" value="1"/>
</dbReference>
<dbReference type="GO" id="GO:0005524">
    <property type="term" value="F:ATP binding"/>
    <property type="evidence" value="ECO:0007669"/>
    <property type="project" value="InterPro"/>
</dbReference>
<evidence type="ECO:0000259" key="1">
    <source>
        <dbReference type="SMART" id="SM00382"/>
    </source>
</evidence>
<dbReference type="Pfam" id="PF13304">
    <property type="entry name" value="AAA_21"/>
    <property type="match status" value="1"/>
</dbReference>
<proteinExistence type="predicted"/>
<sequence length="527" mass="58910">MRFVVLASGSEPKTKTKDTGYLYRTSWDDWFRFQTTFVLYYVDGVGEEHHIGSVKIGQFGMGVGSADDMPADTRSPFRSPRLPRTFRDLLSDEFFSVGQDADYYDNLNKLGSEIRHTTLASLNDLAYVDGLLERAMNERVTEKSLMRFVTRNTIEGQYRRMAHGGARLTRYRFTYFASSKERQLEKGLGFRVTPESKPPTNIHVLIGRNGVGKTHLLDRMSRALVGVESDTGDAGVVDFETEAADDTTDFSKVVSISFSAFDSLAPVKPRPGMDYVYVGLKRPPVKSEGKLKPVAPKSPAMLAREFGASVLSCLRGERLDRWRNALRHLEADPVFAEVGVADLAGDYGDEDEEAKKTRAQDLYRKLSSGHKIVLLTMTKLVEQVEETSLVLLDEPESHLHPPLLSAFIRALSDLLTDRNGVSVIATHSPVVLQEVPLECVWILHRVGSHTRAHRPTVETFGENVSILTHEVFGLEVTKSGFHQLLRDAVEEGGSYEEILDGFRTSLGGEARSILRGLVATRDQRNRR</sequence>
<dbReference type="PANTHER" id="PTHR43581">
    <property type="entry name" value="ATP/GTP PHOSPHATASE"/>
    <property type="match status" value="1"/>
</dbReference>
<dbReference type="InterPro" id="IPR027417">
    <property type="entry name" value="P-loop_NTPase"/>
</dbReference>
<gene>
    <name evidence="2" type="ORF">R1CP_35780</name>
</gene>
<reference evidence="2 3" key="1">
    <citation type="submission" date="2014-07" db="EMBL/GenBank/DDBJ databases">
        <authorList>
            <person name="Zhang J.E."/>
            <person name="Yang H."/>
            <person name="Guo J."/>
            <person name="Deng Z."/>
            <person name="Luo H."/>
            <person name="Luo M."/>
            <person name="Zhao B."/>
        </authorList>
    </citation>
    <scope>NUCLEOTIDE SEQUENCE [LARGE SCALE GENOMIC DNA]</scope>
    <source>
        <strain evidence="2 3">1CP</strain>
        <plasmid evidence="3">Plasmid pr1cp1</plasmid>
    </source>
</reference>
<dbReference type="InterPro" id="IPR051396">
    <property type="entry name" value="Bact_Antivir_Def_Nuclease"/>
</dbReference>
<dbReference type="PATRIC" id="fig|37919.13.peg.7531"/>